<proteinExistence type="predicted"/>
<dbReference type="SUPFAM" id="SSF48498">
    <property type="entry name" value="Tetracyclin repressor-like, C-terminal domain"/>
    <property type="match status" value="1"/>
</dbReference>
<accession>N8QBV0</accession>
<dbReference type="InterPro" id="IPR015292">
    <property type="entry name" value="Tscrpt_reg_YbiH_C"/>
</dbReference>
<keyword evidence="5" id="KW-1185">Reference proteome</keyword>
<protein>
    <recommendedName>
        <fullName evidence="3">HTH tetR-type domain-containing protein</fullName>
    </recommendedName>
</protein>
<dbReference type="Gene3D" id="1.10.357.10">
    <property type="entry name" value="Tetracycline Repressor, domain 2"/>
    <property type="match status" value="1"/>
</dbReference>
<comment type="caution">
    <text evidence="4">The sequence shown here is derived from an EMBL/GenBank/DDBJ whole genome shotgun (WGS) entry which is preliminary data.</text>
</comment>
<dbReference type="PANTHER" id="PTHR30055">
    <property type="entry name" value="HTH-TYPE TRANSCRIPTIONAL REGULATOR RUTR"/>
    <property type="match status" value="1"/>
</dbReference>
<dbReference type="GO" id="GO:0003700">
    <property type="term" value="F:DNA-binding transcription factor activity"/>
    <property type="evidence" value="ECO:0007669"/>
    <property type="project" value="TreeGrafter"/>
</dbReference>
<feature type="DNA-binding region" description="H-T-H motif" evidence="2">
    <location>
        <begin position="33"/>
        <end position="52"/>
    </location>
</feature>
<sequence length="214" mass="23921">MSCNRRSDGDATKAKILDAAGNLIALHGFAQTSNKAIAQAAEVDLAAINYHFNGRDGLYKAVLIEAHAHYIDEQYLIDLVESALIPEEKLQQFFKTLIEKICDTGQWHSKVFIRELLSSSIHLQDFMQHEVARKLQLIQNIICQISGIDEQHPMLLPMTLSIVAPCMMLIIATSTNIPHSPLLPIIHLPPEQLARHFSQFALAGLQANFPNHIK</sequence>
<evidence type="ECO:0000256" key="2">
    <source>
        <dbReference type="PROSITE-ProRule" id="PRU00335"/>
    </source>
</evidence>
<dbReference type="RefSeq" id="WP_004682495.1">
    <property type="nucleotide sequence ID" value="NZ_AIEB01000029.1"/>
</dbReference>
<dbReference type="InterPro" id="IPR050109">
    <property type="entry name" value="HTH-type_TetR-like_transc_reg"/>
</dbReference>
<dbReference type="InterPro" id="IPR001647">
    <property type="entry name" value="HTH_TetR"/>
</dbReference>
<dbReference type="PANTHER" id="PTHR30055:SF235">
    <property type="entry name" value="TRANSCRIPTIONAL REGULATORY PROTEIN"/>
    <property type="match status" value="1"/>
</dbReference>
<evidence type="ECO:0000313" key="4">
    <source>
        <dbReference type="EMBL" id="ENU36231.1"/>
    </source>
</evidence>
<feature type="domain" description="HTH tetR-type" evidence="3">
    <location>
        <begin position="10"/>
        <end position="70"/>
    </location>
</feature>
<dbReference type="Pfam" id="PF00440">
    <property type="entry name" value="TetR_N"/>
    <property type="match status" value="1"/>
</dbReference>
<dbReference type="EMBL" id="APOM01000046">
    <property type="protein sequence ID" value="ENU36231.1"/>
    <property type="molecule type" value="Genomic_DNA"/>
</dbReference>
<evidence type="ECO:0000313" key="5">
    <source>
        <dbReference type="Proteomes" id="UP000023776"/>
    </source>
</evidence>
<dbReference type="Proteomes" id="UP000023776">
    <property type="component" value="Unassembled WGS sequence"/>
</dbReference>
<dbReference type="PROSITE" id="PS50977">
    <property type="entry name" value="HTH_TETR_2"/>
    <property type="match status" value="1"/>
</dbReference>
<organism evidence="4 5">
    <name type="scientific">Acinetobacter parvus DSM 16617 = CIP 108168</name>
    <dbReference type="NCBI Taxonomy" id="981333"/>
    <lineage>
        <taxon>Bacteria</taxon>
        <taxon>Pseudomonadati</taxon>
        <taxon>Pseudomonadota</taxon>
        <taxon>Gammaproteobacteria</taxon>
        <taxon>Moraxellales</taxon>
        <taxon>Moraxellaceae</taxon>
        <taxon>Acinetobacter</taxon>
    </lineage>
</organism>
<evidence type="ECO:0000259" key="3">
    <source>
        <dbReference type="PROSITE" id="PS50977"/>
    </source>
</evidence>
<dbReference type="SUPFAM" id="SSF46689">
    <property type="entry name" value="Homeodomain-like"/>
    <property type="match status" value="1"/>
</dbReference>
<dbReference type="HOGENOM" id="CLU_069356_16_1_6"/>
<dbReference type="PATRIC" id="fig|981333.9.peg.1785"/>
<dbReference type="Pfam" id="PF09209">
    <property type="entry name" value="CecR_C"/>
    <property type="match status" value="1"/>
</dbReference>
<gene>
    <name evidence="4" type="ORF">F988_01732</name>
</gene>
<dbReference type="GO" id="GO:0000976">
    <property type="term" value="F:transcription cis-regulatory region binding"/>
    <property type="evidence" value="ECO:0007669"/>
    <property type="project" value="TreeGrafter"/>
</dbReference>
<keyword evidence="1 2" id="KW-0238">DNA-binding</keyword>
<dbReference type="GeneID" id="99690056"/>
<evidence type="ECO:0000256" key="1">
    <source>
        <dbReference type="ARBA" id="ARBA00023125"/>
    </source>
</evidence>
<reference evidence="4 5" key="1">
    <citation type="submission" date="2013-02" db="EMBL/GenBank/DDBJ databases">
        <title>The Genome Sequence of Acinetobacter parvus CIP 108168.</title>
        <authorList>
            <consortium name="The Broad Institute Genome Sequencing Platform"/>
            <consortium name="The Broad Institute Genome Sequencing Center for Infectious Disease"/>
            <person name="Cerqueira G."/>
            <person name="Feldgarden M."/>
            <person name="Courvalin P."/>
            <person name="Perichon B."/>
            <person name="Grillot-Courvalin C."/>
            <person name="Clermont D."/>
            <person name="Rocha E."/>
            <person name="Yoon E.-J."/>
            <person name="Nemec A."/>
            <person name="Walker B."/>
            <person name="Young S.K."/>
            <person name="Zeng Q."/>
            <person name="Gargeya S."/>
            <person name="Fitzgerald M."/>
            <person name="Haas B."/>
            <person name="Abouelleil A."/>
            <person name="Alvarado L."/>
            <person name="Arachchi H.M."/>
            <person name="Berlin A.M."/>
            <person name="Chapman S.B."/>
            <person name="Dewar J."/>
            <person name="Goldberg J."/>
            <person name="Griggs A."/>
            <person name="Gujja S."/>
            <person name="Hansen M."/>
            <person name="Howarth C."/>
            <person name="Imamovic A."/>
            <person name="Larimer J."/>
            <person name="McCowan C."/>
            <person name="Murphy C."/>
            <person name="Neiman D."/>
            <person name="Pearson M."/>
            <person name="Priest M."/>
            <person name="Roberts A."/>
            <person name="Saif S."/>
            <person name="Shea T."/>
            <person name="Sisk P."/>
            <person name="Sykes S."/>
            <person name="Wortman J."/>
            <person name="Nusbaum C."/>
            <person name="Birren B."/>
        </authorList>
    </citation>
    <scope>NUCLEOTIDE SEQUENCE [LARGE SCALE GENOMIC DNA]</scope>
    <source>
        <strain evidence="4 5">CIP 108168</strain>
    </source>
</reference>
<name>N8QBV0_9GAMM</name>
<dbReference type="InterPro" id="IPR036271">
    <property type="entry name" value="Tet_transcr_reg_TetR-rel_C_sf"/>
</dbReference>
<dbReference type="InterPro" id="IPR009057">
    <property type="entry name" value="Homeodomain-like_sf"/>
</dbReference>
<dbReference type="PRINTS" id="PR00455">
    <property type="entry name" value="HTHTETR"/>
</dbReference>
<dbReference type="AlphaFoldDB" id="N8QBV0"/>